<protein>
    <submittedName>
        <fullName evidence="2">Transcriptional regulator</fullName>
    </submittedName>
</protein>
<sequence>MKTRECYNDLLAKKLIEEFEKRNIEGFYYKTKEEALKKVLKIIPKDNLVSCGGSLTLHEIGLKTALKNGGYNFLDPAEPQGGKEKENVARQALLADYFLMSSNAIAATGELVNIDGIGNRVSALIFGPKNVIIVAGLNKVVPNLDTAILRVKDYAAKMVVSVYKQDYSSFEELSKAAENGCSQLVITSKSMFKGRIKVILVGENLGI</sequence>
<organism evidence="2 3">
    <name type="scientific">Clostridium kluyveri</name>
    <dbReference type="NCBI Taxonomy" id="1534"/>
    <lineage>
        <taxon>Bacteria</taxon>
        <taxon>Bacillati</taxon>
        <taxon>Bacillota</taxon>
        <taxon>Clostridia</taxon>
        <taxon>Eubacteriales</taxon>
        <taxon>Clostridiaceae</taxon>
        <taxon>Clostridium</taxon>
    </lineage>
</organism>
<dbReference type="PANTHER" id="PTHR36179">
    <property type="entry name" value="LUD_DOM DOMAIN-CONTAINING PROTEIN"/>
    <property type="match status" value="1"/>
</dbReference>
<dbReference type="InterPro" id="IPR003741">
    <property type="entry name" value="LUD_dom"/>
</dbReference>
<feature type="domain" description="LUD" evidence="1">
    <location>
        <begin position="13"/>
        <end position="201"/>
    </location>
</feature>
<proteinExistence type="predicted"/>
<dbReference type="OrthoDB" id="9809147at2"/>
<dbReference type="SUPFAM" id="SSF100950">
    <property type="entry name" value="NagB/RpiA/CoA transferase-like"/>
    <property type="match status" value="1"/>
</dbReference>
<gene>
    <name evidence="2" type="ORF">BS101_14880</name>
</gene>
<dbReference type="Proteomes" id="UP000184604">
    <property type="component" value="Chromosome"/>
</dbReference>
<dbReference type="EMBL" id="CP018335">
    <property type="protein sequence ID" value="APM41298.1"/>
    <property type="molecule type" value="Genomic_DNA"/>
</dbReference>
<name>A0A1L5FE55_CLOKL</name>
<accession>A0A1L5FE55</accession>
<dbReference type="InterPro" id="IPR037171">
    <property type="entry name" value="NagB/RpiA_transferase-like"/>
</dbReference>
<reference evidence="2 3" key="1">
    <citation type="submission" date="2016-12" db="EMBL/GenBank/DDBJ databases">
        <title>Complete genome sequence of Clostridium kluyveri JZZ isolated from the pit mud of a Chinese flavor liquor-making factory.</title>
        <authorList>
            <person name="Wang Y."/>
        </authorList>
    </citation>
    <scope>NUCLEOTIDE SEQUENCE [LARGE SCALE GENOMIC DNA]</scope>
    <source>
        <strain evidence="2 3">JZZ</strain>
    </source>
</reference>
<dbReference type="InterPro" id="IPR024185">
    <property type="entry name" value="FTHF_cligase-like_sf"/>
</dbReference>
<evidence type="ECO:0000313" key="2">
    <source>
        <dbReference type="EMBL" id="APM41298.1"/>
    </source>
</evidence>
<dbReference type="AlphaFoldDB" id="A0A1L5FE55"/>
<dbReference type="Pfam" id="PF02589">
    <property type="entry name" value="LUD_dom"/>
    <property type="match status" value="1"/>
</dbReference>
<dbReference type="PANTHER" id="PTHR36179:SF2">
    <property type="entry name" value="LUD DOMAIN-CONTAINING PROTEIN"/>
    <property type="match status" value="1"/>
</dbReference>
<evidence type="ECO:0000313" key="3">
    <source>
        <dbReference type="Proteomes" id="UP000184604"/>
    </source>
</evidence>
<evidence type="ECO:0000259" key="1">
    <source>
        <dbReference type="Pfam" id="PF02589"/>
    </source>
</evidence>
<dbReference type="Gene3D" id="3.40.50.10420">
    <property type="entry name" value="NagB/RpiA/CoA transferase-like"/>
    <property type="match status" value="1"/>
</dbReference>